<sequence length="304" mass="34263">MLAKLSSGDSSGPRGGATTLLWTTNGMPAQRVVKTAHALHSRDNQEISQKSLARANQILMPTKCKQVMQAMMSRRLFHMSHNTLQGVQQQHYHDPLIRQGSANLWHVQDMDRTLVALLWRYGIDYNTFVVLHDRGINTIADLSQVNQNLISSLEIAAGDKWKLLLLSQHTGLLTMKRGEQSFIRANSWRPNTVPSMSRPLWRETSELWSFPRKDGAASLSSILNESAGSLKKVQVPSENVHNPTDDPELSSRSSLSQHSTTNSEAERLQLQLQEVERRRGMMEGLHEMLSSKLKVRLTTSKSKH</sequence>
<feature type="region of interest" description="Disordered" evidence="1">
    <location>
        <begin position="233"/>
        <end position="269"/>
    </location>
</feature>
<feature type="compositionally biased region" description="Low complexity" evidence="1">
    <location>
        <begin position="250"/>
        <end position="263"/>
    </location>
</feature>
<reference evidence="2" key="1">
    <citation type="submission" date="2021-01" db="EMBL/GenBank/DDBJ databases">
        <authorList>
            <person name="Corre E."/>
            <person name="Pelletier E."/>
            <person name="Niang G."/>
            <person name="Scheremetjew M."/>
            <person name="Finn R."/>
            <person name="Kale V."/>
            <person name="Holt S."/>
            <person name="Cochrane G."/>
            <person name="Meng A."/>
            <person name="Brown T."/>
            <person name="Cohen L."/>
        </authorList>
    </citation>
    <scope>NUCLEOTIDE SEQUENCE</scope>
    <source>
        <strain evidence="2">CCMP325</strain>
    </source>
</reference>
<dbReference type="EMBL" id="HBEO01034107">
    <property type="protein sequence ID" value="CAD8507327.1"/>
    <property type="molecule type" value="Transcribed_RNA"/>
</dbReference>
<name>A0A7S0NDQ7_9CRYP</name>
<accession>A0A7S0NDQ7</accession>
<evidence type="ECO:0000313" key="2">
    <source>
        <dbReference type="EMBL" id="CAD8507327.1"/>
    </source>
</evidence>
<organism evidence="2">
    <name type="scientific">Hanusia phi</name>
    <dbReference type="NCBI Taxonomy" id="3032"/>
    <lineage>
        <taxon>Eukaryota</taxon>
        <taxon>Cryptophyceae</taxon>
        <taxon>Pyrenomonadales</taxon>
        <taxon>Geminigeraceae</taxon>
        <taxon>Hanusia</taxon>
    </lineage>
</organism>
<gene>
    <name evidence="2" type="ORF">HPHI1048_LOCUS23069</name>
</gene>
<protein>
    <submittedName>
        <fullName evidence="2">Uncharacterized protein</fullName>
    </submittedName>
</protein>
<evidence type="ECO:0000256" key="1">
    <source>
        <dbReference type="SAM" id="MobiDB-lite"/>
    </source>
</evidence>
<proteinExistence type="predicted"/>
<dbReference type="AlphaFoldDB" id="A0A7S0NDQ7"/>